<dbReference type="EC" id="2.3.-.-" evidence="4"/>
<evidence type="ECO:0000259" key="3">
    <source>
        <dbReference type="PROSITE" id="PS51186"/>
    </source>
</evidence>
<dbReference type="InterPro" id="IPR000182">
    <property type="entry name" value="GNAT_dom"/>
</dbReference>
<keyword evidence="5" id="KW-1185">Reference proteome</keyword>
<dbReference type="Gene3D" id="3.40.630.30">
    <property type="match status" value="1"/>
</dbReference>
<evidence type="ECO:0000256" key="2">
    <source>
        <dbReference type="ARBA" id="ARBA00023315"/>
    </source>
</evidence>
<keyword evidence="2 4" id="KW-0012">Acyltransferase</keyword>
<dbReference type="InterPro" id="IPR016181">
    <property type="entry name" value="Acyl_CoA_acyltransferase"/>
</dbReference>
<sequence length="176" mass="19941">MLTIRQALPADLTTVREIGIASYVAHFGALWRNPQEMAAFLDQDFSVEALEKSLRDAQTCWLLAYQESVAVGFARINFDSRLEATATTGAELQKIYFMPGFAGLGYGERLYDEVQRRAIGKQQRQLWLDVLKTNVAAQRFYQRQGMQIVGEYLFSSGSESVELWCMAKPLDPVRCN</sequence>
<evidence type="ECO:0000313" key="5">
    <source>
        <dbReference type="Proteomes" id="UP001589792"/>
    </source>
</evidence>
<dbReference type="SUPFAM" id="SSF55729">
    <property type="entry name" value="Acyl-CoA N-acyltransferases (Nat)"/>
    <property type="match status" value="1"/>
</dbReference>
<keyword evidence="1 4" id="KW-0808">Transferase</keyword>
<reference evidence="4 5" key="1">
    <citation type="submission" date="2024-09" db="EMBL/GenBank/DDBJ databases">
        <authorList>
            <person name="Sun Q."/>
            <person name="Mori K."/>
        </authorList>
    </citation>
    <scope>NUCLEOTIDE SEQUENCE [LARGE SCALE GENOMIC DNA]</scope>
    <source>
        <strain evidence="4 5">CCM 8626</strain>
    </source>
</reference>
<name>A0ABV6EK86_9GAMM</name>
<dbReference type="Pfam" id="PF00583">
    <property type="entry name" value="Acetyltransf_1"/>
    <property type="match status" value="1"/>
</dbReference>
<accession>A0ABV6EK86</accession>
<evidence type="ECO:0000256" key="1">
    <source>
        <dbReference type="ARBA" id="ARBA00022679"/>
    </source>
</evidence>
<proteinExistence type="predicted"/>
<dbReference type="CDD" id="cd04301">
    <property type="entry name" value="NAT_SF"/>
    <property type="match status" value="1"/>
</dbReference>
<dbReference type="PANTHER" id="PTHR43877">
    <property type="entry name" value="AMINOALKYLPHOSPHONATE N-ACETYLTRANSFERASE-RELATED-RELATED"/>
    <property type="match status" value="1"/>
</dbReference>
<organism evidence="4 5">
    <name type="scientific">Serratia aquatilis</name>
    <dbReference type="NCBI Taxonomy" id="1737515"/>
    <lineage>
        <taxon>Bacteria</taxon>
        <taxon>Pseudomonadati</taxon>
        <taxon>Pseudomonadota</taxon>
        <taxon>Gammaproteobacteria</taxon>
        <taxon>Enterobacterales</taxon>
        <taxon>Yersiniaceae</taxon>
        <taxon>Serratia</taxon>
    </lineage>
</organism>
<dbReference type="GO" id="GO:0016746">
    <property type="term" value="F:acyltransferase activity"/>
    <property type="evidence" value="ECO:0007669"/>
    <property type="project" value="UniProtKB-KW"/>
</dbReference>
<comment type="caution">
    <text evidence="4">The sequence shown here is derived from an EMBL/GenBank/DDBJ whole genome shotgun (WGS) entry which is preliminary data.</text>
</comment>
<dbReference type="Proteomes" id="UP001589792">
    <property type="component" value="Unassembled WGS sequence"/>
</dbReference>
<dbReference type="EMBL" id="JBHLXG010000038">
    <property type="protein sequence ID" value="MFC0229415.1"/>
    <property type="molecule type" value="Genomic_DNA"/>
</dbReference>
<protein>
    <submittedName>
        <fullName evidence="4">GNAT family N-acetyltransferase</fullName>
        <ecNumber evidence="4">2.3.-.-</ecNumber>
    </submittedName>
</protein>
<dbReference type="PANTHER" id="PTHR43877:SF2">
    <property type="entry name" value="AMINOALKYLPHOSPHONATE N-ACETYLTRANSFERASE-RELATED"/>
    <property type="match status" value="1"/>
</dbReference>
<gene>
    <name evidence="4" type="ORF">ACFFJ3_23445</name>
</gene>
<dbReference type="PROSITE" id="PS51186">
    <property type="entry name" value="GNAT"/>
    <property type="match status" value="1"/>
</dbReference>
<dbReference type="RefSeq" id="WP_380680621.1">
    <property type="nucleotide sequence ID" value="NZ_CP173186.1"/>
</dbReference>
<feature type="domain" description="N-acetyltransferase" evidence="3">
    <location>
        <begin position="2"/>
        <end position="171"/>
    </location>
</feature>
<evidence type="ECO:0000313" key="4">
    <source>
        <dbReference type="EMBL" id="MFC0229415.1"/>
    </source>
</evidence>
<dbReference type="InterPro" id="IPR050832">
    <property type="entry name" value="Bact_Acetyltransf"/>
</dbReference>